<evidence type="ECO:0000256" key="4">
    <source>
        <dbReference type="ARBA" id="ARBA00022475"/>
    </source>
</evidence>
<keyword evidence="14" id="KW-1208">Phospholipid metabolism</keyword>
<dbReference type="Pfam" id="PF13091">
    <property type="entry name" value="PLDc_2"/>
    <property type="match status" value="2"/>
</dbReference>
<dbReference type="InterPro" id="IPR027379">
    <property type="entry name" value="CLS_N"/>
</dbReference>
<feature type="domain" description="PLD phosphodiesterase" evidence="17">
    <location>
        <begin position="386"/>
        <end position="413"/>
    </location>
</feature>
<evidence type="ECO:0000256" key="16">
    <source>
        <dbReference type="SAM" id="Phobius"/>
    </source>
</evidence>
<protein>
    <recommendedName>
        <fullName evidence="15">Cardiolipin synthase</fullName>
        <ecNumber evidence="15">2.7.8.-</ecNumber>
    </recommendedName>
</protein>
<evidence type="ECO:0000256" key="12">
    <source>
        <dbReference type="ARBA" id="ARBA00023136"/>
    </source>
</evidence>
<dbReference type="Proteomes" id="UP000186559">
    <property type="component" value="Chromosome"/>
</dbReference>
<dbReference type="STRING" id="1229727.Ga0080559_TMP2676"/>
<dbReference type="NCBIfam" id="TIGR04265">
    <property type="entry name" value="bac_cardiolipin"/>
    <property type="match status" value="1"/>
</dbReference>
<feature type="domain" description="PLD phosphodiesterase" evidence="17">
    <location>
        <begin position="211"/>
        <end position="238"/>
    </location>
</feature>
<dbReference type="RefSeq" id="WP_076623508.1">
    <property type="nucleotide sequence ID" value="NZ_BMEW01000009.1"/>
</dbReference>
<dbReference type="GO" id="GO:0008808">
    <property type="term" value="F:cardiolipin synthase activity"/>
    <property type="evidence" value="ECO:0007669"/>
    <property type="project" value="UniProtKB-UniRule"/>
</dbReference>
<dbReference type="KEGG" id="tpro:Ga0080559_TMP2676"/>
<dbReference type="Gene3D" id="3.30.870.10">
    <property type="entry name" value="Endonuclease Chain A"/>
    <property type="match status" value="2"/>
</dbReference>
<evidence type="ECO:0000256" key="10">
    <source>
        <dbReference type="ARBA" id="ARBA00022989"/>
    </source>
</evidence>
<keyword evidence="9" id="KW-0677">Repeat</keyword>
<feature type="transmembrane region" description="Helical" evidence="16">
    <location>
        <begin position="6"/>
        <end position="27"/>
    </location>
</feature>
<evidence type="ECO:0000256" key="9">
    <source>
        <dbReference type="ARBA" id="ARBA00022737"/>
    </source>
</evidence>
<keyword evidence="10 16" id="KW-1133">Transmembrane helix</keyword>
<gene>
    <name evidence="18" type="ORF">Ga0080559_TMP2676</name>
</gene>
<reference evidence="18 19" key="1">
    <citation type="submission" date="2016-03" db="EMBL/GenBank/DDBJ databases">
        <title>Deep-sea bacteria in the southern Pacific.</title>
        <authorList>
            <person name="Tang K."/>
        </authorList>
    </citation>
    <scope>NUCLEOTIDE SEQUENCE [LARGE SCALE GENOMIC DNA]</scope>
    <source>
        <strain evidence="18 19">JLT2016</strain>
    </source>
</reference>
<dbReference type="GO" id="GO:0005886">
    <property type="term" value="C:plasma membrane"/>
    <property type="evidence" value="ECO:0007669"/>
    <property type="project" value="UniProtKB-SubCell"/>
</dbReference>
<evidence type="ECO:0000256" key="15">
    <source>
        <dbReference type="NCBIfam" id="TIGR04265"/>
    </source>
</evidence>
<evidence type="ECO:0000256" key="8">
    <source>
        <dbReference type="ARBA" id="ARBA00022692"/>
    </source>
</evidence>
<dbReference type="InterPro" id="IPR025202">
    <property type="entry name" value="PLD-like_dom"/>
</dbReference>
<keyword evidence="12 16" id="KW-0472">Membrane</keyword>
<dbReference type="GO" id="GO:0005576">
    <property type="term" value="C:extracellular region"/>
    <property type="evidence" value="ECO:0007669"/>
    <property type="project" value="UniProtKB-SubCell"/>
</dbReference>
<dbReference type="AlphaFoldDB" id="A0A1U7D5T6"/>
<comment type="function">
    <text evidence="1">Could be a virulence factor.</text>
</comment>
<accession>A0A1U7D5T6</accession>
<dbReference type="Pfam" id="PF13396">
    <property type="entry name" value="PLDc_N"/>
    <property type="match status" value="1"/>
</dbReference>
<evidence type="ECO:0000256" key="6">
    <source>
        <dbReference type="ARBA" id="ARBA00022525"/>
    </source>
</evidence>
<dbReference type="GO" id="GO:0032049">
    <property type="term" value="P:cardiolipin biosynthetic process"/>
    <property type="evidence" value="ECO:0007669"/>
    <property type="project" value="UniProtKB-UniRule"/>
</dbReference>
<dbReference type="PROSITE" id="PS50035">
    <property type="entry name" value="PLD"/>
    <property type="match status" value="2"/>
</dbReference>
<evidence type="ECO:0000256" key="5">
    <source>
        <dbReference type="ARBA" id="ARBA00022516"/>
    </source>
</evidence>
<evidence type="ECO:0000256" key="3">
    <source>
        <dbReference type="ARBA" id="ARBA00004651"/>
    </source>
</evidence>
<dbReference type="OrthoDB" id="9762009at2"/>
<organism evidence="18 19">
    <name type="scientific">Salipiger profundus</name>
    <dbReference type="NCBI Taxonomy" id="1229727"/>
    <lineage>
        <taxon>Bacteria</taxon>
        <taxon>Pseudomonadati</taxon>
        <taxon>Pseudomonadota</taxon>
        <taxon>Alphaproteobacteria</taxon>
        <taxon>Rhodobacterales</taxon>
        <taxon>Roseobacteraceae</taxon>
        <taxon>Salipiger</taxon>
    </lineage>
</organism>
<keyword evidence="4" id="KW-1003">Cell membrane</keyword>
<dbReference type="PANTHER" id="PTHR21248">
    <property type="entry name" value="CARDIOLIPIN SYNTHASE"/>
    <property type="match status" value="1"/>
</dbReference>
<keyword evidence="5" id="KW-0444">Lipid biosynthesis</keyword>
<dbReference type="SUPFAM" id="SSF56024">
    <property type="entry name" value="Phospholipase D/nuclease"/>
    <property type="match status" value="2"/>
</dbReference>
<keyword evidence="6" id="KW-0964">Secreted</keyword>
<evidence type="ECO:0000313" key="18">
    <source>
        <dbReference type="EMBL" id="APX23472.1"/>
    </source>
</evidence>
<comment type="subcellular location">
    <subcellularLocation>
        <location evidence="3">Cell membrane</location>
        <topology evidence="3">Multi-pass membrane protein</topology>
    </subcellularLocation>
    <subcellularLocation>
        <location evidence="2">Secreted</location>
    </subcellularLocation>
</comment>
<keyword evidence="13" id="KW-0594">Phospholipid biosynthesis</keyword>
<evidence type="ECO:0000256" key="2">
    <source>
        <dbReference type="ARBA" id="ARBA00004613"/>
    </source>
</evidence>
<evidence type="ECO:0000256" key="13">
    <source>
        <dbReference type="ARBA" id="ARBA00023209"/>
    </source>
</evidence>
<proteinExistence type="predicted"/>
<dbReference type="InterPro" id="IPR001736">
    <property type="entry name" value="PLipase_D/transphosphatidylase"/>
</dbReference>
<keyword evidence="11" id="KW-0443">Lipid metabolism</keyword>
<evidence type="ECO:0000256" key="14">
    <source>
        <dbReference type="ARBA" id="ARBA00023264"/>
    </source>
</evidence>
<evidence type="ECO:0000313" key="19">
    <source>
        <dbReference type="Proteomes" id="UP000186559"/>
    </source>
</evidence>
<evidence type="ECO:0000259" key="17">
    <source>
        <dbReference type="PROSITE" id="PS50035"/>
    </source>
</evidence>
<dbReference type="InterPro" id="IPR022924">
    <property type="entry name" value="Cardiolipin_synthase"/>
</dbReference>
<dbReference type="SMART" id="SM00155">
    <property type="entry name" value="PLDc"/>
    <property type="match status" value="2"/>
</dbReference>
<name>A0A1U7D5T6_9RHOB</name>
<evidence type="ECO:0000256" key="1">
    <source>
        <dbReference type="ARBA" id="ARBA00003145"/>
    </source>
</evidence>
<feature type="transmembrane region" description="Helical" evidence="16">
    <location>
        <begin position="39"/>
        <end position="60"/>
    </location>
</feature>
<dbReference type="PANTHER" id="PTHR21248:SF22">
    <property type="entry name" value="PHOSPHOLIPASE D"/>
    <property type="match status" value="1"/>
</dbReference>
<sequence>MLFSDLRFLVSVIVAVLLPLAVALAIWRVLSHARTPQGTVAWVVFLLAAPWFALPAYLFFGHHKLHGYTKHRRASHALVKRLGTYARTIRPKAERPEHRAFAHLAGMPVVGGNGFELLIDGEETFAAIFAAIDRAKKYVLVQYYTIVDDSTGQALAEHLIAAARRGVEVRVLYDGVGSYGLSASYRQKLADAGIRILNPREVRGPTSRLQVNFRNHRKTVIVDGCEGFIGGLNMSDTYRGLDPAFGLWRDTHLALRGPAVAQLQLAYAEDWHWATDEALGALFWTPEPVEEGADAVIVPAGPVDTLDTGALFYFSAISAARERVWIASPYFVPDGDIISALKAAALRGCDVRIVMPEERDHWPTWLAAFAYFDEVREAGVKIYRYQPGFMHQKVVLIDERFVGIGTANLDNRSFRLNFETMAAIFDDDFAAEVETMLRADLAHSELLEKTLDEQPLWLRGGARVARLTAPVL</sequence>
<evidence type="ECO:0000256" key="7">
    <source>
        <dbReference type="ARBA" id="ARBA00022679"/>
    </source>
</evidence>
<dbReference type="EC" id="2.7.8.-" evidence="15"/>
<keyword evidence="8 16" id="KW-0812">Transmembrane</keyword>
<keyword evidence="19" id="KW-1185">Reference proteome</keyword>
<dbReference type="EMBL" id="CP014796">
    <property type="protein sequence ID" value="APX23472.1"/>
    <property type="molecule type" value="Genomic_DNA"/>
</dbReference>
<evidence type="ECO:0000256" key="11">
    <source>
        <dbReference type="ARBA" id="ARBA00023098"/>
    </source>
</evidence>
<keyword evidence="7 18" id="KW-0808">Transferase</keyword>